<dbReference type="AlphaFoldDB" id="A0A9W8GHA1"/>
<dbReference type="SUPFAM" id="SSF51735">
    <property type="entry name" value="NAD(P)-binding Rossmann-fold domains"/>
    <property type="match status" value="1"/>
</dbReference>
<dbReference type="InterPro" id="IPR008927">
    <property type="entry name" value="6-PGluconate_DH-like_C_sf"/>
</dbReference>
<feature type="domain" description="Glycerol-3-phosphate dehydrogenase NAD-dependent C-terminal" evidence="8">
    <location>
        <begin position="311"/>
        <end position="457"/>
    </location>
</feature>
<reference evidence="9" key="1">
    <citation type="submission" date="2022-07" db="EMBL/GenBank/DDBJ databases">
        <title>Phylogenomic reconstructions and comparative analyses of Kickxellomycotina fungi.</title>
        <authorList>
            <person name="Reynolds N.K."/>
            <person name="Stajich J.E."/>
            <person name="Barry K."/>
            <person name="Grigoriev I.V."/>
            <person name="Crous P."/>
            <person name="Smith M.E."/>
        </authorList>
    </citation>
    <scope>NUCLEOTIDE SEQUENCE</scope>
    <source>
        <strain evidence="9">CBS 109367</strain>
    </source>
</reference>
<dbReference type="InterPro" id="IPR017751">
    <property type="entry name" value="G3P_DH_NAD-dep_euk"/>
</dbReference>
<protein>
    <recommendedName>
        <fullName evidence="6">Glycerol-3-phosphate dehydrogenase [NAD(+)]</fullName>
        <ecNumber evidence="6">1.1.1.8</ecNumber>
    </recommendedName>
</protein>
<dbReference type="InterPro" id="IPR036291">
    <property type="entry name" value="NAD(P)-bd_dom_sf"/>
</dbReference>
<dbReference type="OrthoDB" id="10263760at2759"/>
<dbReference type="InterPro" id="IPR006109">
    <property type="entry name" value="G3P_DH_NAD-dep_C"/>
</dbReference>
<dbReference type="GO" id="GO:0141152">
    <property type="term" value="F:glycerol-3-phosphate dehydrogenase (NAD+) activity"/>
    <property type="evidence" value="ECO:0007669"/>
    <property type="project" value="UniProtKB-UniRule"/>
</dbReference>
<dbReference type="PANTHER" id="PTHR11728">
    <property type="entry name" value="GLYCEROL-3-PHOSPHATE DEHYDROGENASE"/>
    <property type="match status" value="1"/>
</dbReference>
<keyword evidence="10" id="KW-1185">Reference proteome</keyword>
<dbReference type="GO" id="GO:0005829">
    <property type="term" value="C:cytosol"/>
    <property type="evidence" value="ECO:0007669"/>
    <property type="project" value="TreeGrafter"/>
</dbReference>
<dbReference type="Proteomes" id="UP001151516">
    <property type="component" value="Unassembled WGS sequence"/>
</dbReference>
<dbReference type="GO" id="GO:0042803">
    <property type="term" value="F:protein homodimerization activity"/>
    <property type="evidence" value="ECO:0007669"/>
    <property type="project" value="InterPro"/>
</dbReference>
<accession>A0A9W8GHA1</accession>
<dbReference type="Pfam" id="PF01210">
    <property type="entry name" value="NAD_Gly3P_dh_N"/>
    <property type="match status" value="1"/>
</dbReference>
<proteinExistence type="inferred from homology"/>
<dbReference type="GO" id="GO:0005975">
    <property type="term" value="P:carbohydrate metabolic process"/>
    <property type="evidence" value="ECO:0007669"/>
    <property type="project" value="InterPro"/>
</dbReference>
<keyword evidence="3 5" id="KW-0520">NAD</keyword>
<keyword evidence="2 5" id="KW-0560">Oxidoreductase</keyword>
<dbReference type="FunFam" id="1.10.1040.10:FF:000004">
    <property type="entry name" value="Glycerol-3-phosphate dehydrogenase [NAD(+)]"/>
    <property type="match status" value="1"/>
</dbReference>
<dbReference type="GO" id="GO:0046168">
    <property type="term" value="P:glycerol-3-phosphate catabolic process"/>
    <property type="evidence" value="ECO:0007669"/>
    <property type="project" value="UniProtKB-UniRule"/>
</dbReference>
<dbReference type="Gene3D" id="3.40.50.720">
    <property type="entry name" value="NAD(P)-binding Rossmann-like Domain"/>
    <property type="match status" value="1"/>
</dbReference>
<dbReference type="InterPro" id="IPR006168">
    <property type="entry name" value="G3P_DH_NAD-dep"/>
</dbReference>
<evidence type="ECO:0000256" key="2">
    <source>
        <dbReference type="ARBA" id="ARBA00023002"/>
    </source>
</evidence>
<dbReference type="NCBIfam" id="TIGR03376">
    <property type="entry name" value="glycerol3P_DH"/>
    <property type="match status" value="1"/>
</dbReference>
<dbReference type="InterPro" id="IPR011128">
    <property type="entry name" value="G3P_DH_NAD-dep_N"/>
</dbReference>
<organism evidence="9 10">
    <name type="scientific">Coemansia spiralis</name>
    <dbReference type="NCBI Taxonomy" id="417178"/>
    <lineage>
        <taxon>Eukaryota</taxon>
        <taxon>Fungi</taxon>
        <taxon>Fungi incertae sedis</taxon>
        <taxon>Zoopagomycota</taxon>
        <taxon>Kickxellomycotina</taxon>
        <taxon>Kickxellomycetes</taxon>
        <taxon>Kickxellales</taxon>
        <taxon>Kickxellaceae</taxon>
        <taxon>Coemansia</taxon>
    </lineage>
</organism>
<evidence type="ECO:0000256" key="4">
    <source>
        <dbReference type="ARBA" id="ARBA00048683"/>
    </source>
</evidence>
<evidence type="ECO:0000259" key="7">
    <source>
        <dbReference type="Pfam" id="PF01210"/>
    </source>
</evidence>
<dbReference type="EC" id="1.1.1.8" evidence="6"/>
<dbReference type="EMBL" id="JANBTX010000140">
    <property type="protein sequence ID" value="KAJ2685663.1"/>
    <property type="molecule type" value="Genomic_DNA"/>
</dbReference>
<name>A0A9W8GHA1_9FUNG</name>
<dbReference type="Gene3D" id="1.10.1040.10">
    <property type="entry name" value="N-(1-d-carboxylethyl)-l-norvaline Dehydrogenase, domain 2"/>
    <property type="match status" value="1"/>
</dbReference>
<dbReference type="InterPro" id="IPR013328">
    <property type="entry name" value="6PGD_dom2"/>
</dbReference>
<evidence type="ECO:0000313" key="10">
    <source>
        <dbReference type="Proteomes" id="UP001151516"/>
    </source>
</evidence>
<gene>
    <name evidence="9" type="primary">GPD1</name>
    <name evidence="9" type="ORF">IWW39_004117</name>
</gene>
<evidence type="ECO:0000259" key="8">
    <source>
        <dbReference type="Pfam" id="PF07479"/>
    </source>
</evidence>
<evidence type="ECO:0000256" key="3">
    <source>
        <dbReference type="ARBA" id="ARBA00023027"/>
    </source>
</evidence>
<dbReference type="SUPFAM" id="SSF48179">
    <property type="entry name" value="6-phosphogluconate dehydrogenase C-terminal domain-like"/>
    <property type="match status" value="1"/>
</dbReference>
<dbReference type="PROSITE" id="PS00957">
    <property type="entry name" value="NAD_G3PDH"/>
    <property type="match status" value="1"/>
</dbReference>
<feature type="domain" description="Glycerol-3-phosphate dehydrogenase NAD-dependent N-terminal" evidence="7">
    <location>
        <begin position="133"/>
        <end position="290"/>
    </location>
</feature>
<evidence type="ECO:0000256" key="6">
    <source>
        <dbReference type="RuleBase" id="RU361243"/>
    </source>
</evidence>
<dbReference type="GO" id="GO:0051287">
    <property type="term" value="F:NAD binding"/>
    <property type="evidence" value="ECO:0007669"/>
    <property type="project" value="UniProtKB-UniRule"/>
</dbReference>
<dbReference type="Pfam" id="PF07479">
    <property type="entry name" value="NAD_Gly3P_dh_C"/>
    <property type="match status" value="1"/>
</dbReference>
<dbReference type="PRINTS" id="PR00077">
    <property type="entry name" value="GPDHDRGNASE"/>
</dbReference>
<evidence type="ECO:0000256" key="1">
    <source>
        <dbReference type="ARBA" id="ARBA00011009"/>
    </source>
</evidence>
<evidence type="ECO:0000313" key="9">
    <source>
        <dbReference type="EMBL" id="KAJ2685663.1"/>
    </source>
</evidence>
<comment type="similarity">
    <text evidence="1 5">Belongs to the NAD-dependent glycerol-3-phosphate dehydrogenase family.</text>
</comment>
<comment type="caution">
    <text evidence="9">The sequence shown here is derived from an EMBL/GenBank/DDBJ whole genome shotgun (WGS) entry which is preliminary data.</text>
</comment>
<comment type="catalytic activity">
    <reaction evidence="4 6">
        <text>sn-glycerol 3-phosphate + NAD(+) = dihydroxyacetone phosphate + NADH + H(+)</text>
        <dbReference type="Rhea" id="RHEA:11092"/>
        <dbReference type="ChEBI" id="CHEBI:15378"/>
        <dbReference type="ChEBI" id="CHEBI:57540"/>
        <dbReference type="ChEBI" id="CHEBI:57597"/>
        <dbReference type="ChEBI" id="CHEBI:57642"/>
        <dbReference type="ChEBI" id="CHEBI:57945"/>
        <dbReference type="EC" id="1.1.1.8"/>
    </reaction>
</comment>
<sequence length="475" mass="51360">MDDDVFNSIVNLEDEFEDIGYIEGLEAGKIAGRIEGREMGCDNGLDIGRDLGFYHGWVQQWVRAAAAHPGLVSDRVLKKLTALQDAIDEVPMANGEGADFGDRLKAIQLKFKTASAMLGINAAAELPSSSLSGTTAARIVGANVAKLADFDDTVKIWVHEEIVDGRKLTDIINTEHENVKYLPGHKLPDNVVAVPDATDAVRGATHIIIVLPHQYIQQLLDSVHGSILPNASAMSLIKGIGISDQGMTTMTQLIHRTLAIPVSSLSGANIANEIAEEKYCETTIGCQDPDEAIVWRSLFNTPYFQVNCVADVIGVEFCGALKNVVAVGAGFIDGLGLGNNTKAAIIRIGFLEMRRLAMHIAGGGIQESTFMESCGLADVITTCYGGRNRRLAEEFVRTGKPMPQLELELLNGQKLQGYLTAGEVHSYIDSCGVTDHFPLFTNIYQICYESKPPHTIFAGLNVDFSRDTKTPSPSL</sequence>
<evidence type="ECO:0000256" key="5">
    <source>
        <dbReference type="RuleBase" id="RU000437"/>
    </source>
</evidence>
<dbReference type="PANTHER" id="PTHR11728:SF8">
    <property type="entry name" value="GLYCEROL-3-PHOSPHATE DEHYDROGENASE [NAD(+)]-RELATED"/>
    <property type="match status" value="1"/>
</dbReference>